<accession>A0A7M7PT83</accession>
<dbReference type="EnsemblMetazoa" id="XM_031000237">
    <property type="protein sequence ID" value="XP_030856097"/>
    <property type="gene ID" value="LOC763141"/>
</dbReference>
<dbReference type="OrthoDB" id="188352at2759"/>
<feature type="region of interest" description="Disordered" evidence="1">
    <location>
        <begin position="304"/>
        <end position="453"/>
    </location>
</feature>
<dbReference type="RefSeq" id="XP_030856097.1">
    <property type="nucleotide sequence ID" value="XM_031000237.1"/>
</dbReference>
<evidence type="ECO:0000256" key="1">
    <source>
        <dbReference type="SAM" id="MobiDB-lite"/>
    </source>
</evidence>
<reference evidence="3" key="2">
    <citation type="submission" date="2021-01" db="UniProtKB">
        <authorList>
            <consortium name="EnsemblMetazoa"/>
        </authorList>
    </citation>
    <scope>IDENTIFICATION</scope>
</reference>
<dbReference type="OMA" id="HASHHES"/>
<organism evidence="3 4">
    <name type="scientific">Strongylocentrotus purpuratus</name>
    <name type="common">Purple sea urchin</name>
    <dbReference type="NCBI Taxonomy" id="7668"/>
    <lineage>
        <taxon>Eukaryota</taxon>
        <taxon>Metazoa</taxon>
        <taxon>Echinodermata</taxon>
        <taxon>Eleutherozoa</taxon>
        <taxon>Echinozoa</taxon>
        <taxon>Echinoidea</taxon>
        <taxon>Euechinoidea</taxon>
        <taxon>Echinacea</taxon>
        <taxon>Camarodonta</taxon>
        <taxon>Echinidea</taxon>
        <taxon>Strongylocentrotidae</taxon>
        <taxon>Strongylocentrotus</taxon>
    </lineage>
</organism>
<feature type="compositionally biased region" description="Basic and acidic residues" evidence="1">
    <location>
        <begin position="33"/>
        <end position="52"/>
    </location>
</feature>
<evidence type="ECO:0000313" key="3">
    <source>
        <dbReference type="EnsemblMetazoa" id="XP_030856097"/>
    </source>
</evidence>
<feature type="compositionally biased region" description="Basic and acidic residues" evidence="1">
    <location>
        <begin position="65"/>
        <end position="86"/>
    </location>
</feature>
<feature type="compositionally biased region" description="Polar residues" evidence="1">
    <location>
        <begin position="385"/>
        <end position="402"/>
    </location>
</feature>
<feature type="compositionally biased region" description="Basic and acidic residues" evidence="1">
    <location>
        <begin position="439"/>
        <end position="448"/>
    </location>
</feature>
<feature type="compositionally biased region" description="Basic and acidic residues" evidence="1">
    <location>
        <begin position="403"/>
        <end position="414"/>
    </location>
</feature>
<proteinExistence type="predicted"/>
<feature type="domain" description="DUF4550" evidence="2">
    <location>
        <begin position="178"/>
        <end position="271"/>
    </location>
</feature>
<dbReference type="GeneID" id="763141"/>
<dbReference type="Pfam" id="PF15084">
    <property type="entry name" value="DUF4550"/>
    <property type="match status" value="1"/>
</dbReference>
<feature type="compositionally biased region" description="Polar residues" evidence="1">
    <location>
        <begin position="53"/>
        <end position="64"/>
    </location>
</feature>
<sequence>MSATEQEGKSSNGSETTEGESEKQPDGSIPSLEGERESLQAEEESLKSDSQERSGSTAGKSETSGQDRQEVESVKEDGADGGKEGSDEQAGSQISTETSEETETADSFSSADIHTSRRGRSRKKKDEPVIPEGEHTVTLSVVIAKAIPTVDDPDMPKLEDVMKKKKQRIVEAPKAQGYYHCQYYLLPDDAEPIRTDVVTFGMAAKIYTEHDSKVLKTWQEGDLTWVAWSHSHKLHVTKDVLLKLFNHNLELRVWESREKVAPKARFDRPKAFRLPHGKPGEDAQDIGGVRSLVLKQSMSYEALQPRKSCLDRPVPTKGPPEMGDMKQYQKRDEKGRLLPDAKPSRSHSNEGSKALLPKPPFASEHTVKLHASHHESQSARKTSKADSTATSKLTQRAASSPPHSKDSTQAKKESLSAMQGKDGVNGVDGGTPRSGTRRVFKDSPMQREAKRKSYKAEQAAAANAAHIKKYGNACIPIRMKLLFADLKTVTNRLESPVVGIKDVFITVSLDGPLMSPDQRLELNPLVLKVVSALGMPETPLSHAELGRRCMPVHTSYKFCKQSEYKSRRREHSKNIYWDDINVELLGIIPKGELLEYLRGAPLEIQVHDRDRRPEDIKQKPTLFGEDTEDDKISNVGMVASKRTTHNPFKGRIKPWDPYGIAKIDLSGLLLGEKIIYQTSPIHNCPLPDLLGRGVKNNRLMGVSNAADGPKDEPLPVGHYIDSGARLKVRLEVAHAITTPQEVQSKPEVETHSECPFSCLVYVFGYKNTKFLHQLLRLVISINAEALDLGHLPDHIVEAALSTYKLSTAQQKSSDLDIVTGFQILDGEKHIFVLEGLRDYSINKLWSSLPRPQKQDGVIFEALYNSDMMFSERKYAALDVDLCRIKLHEPMSVIVKQPLLYVRDMVPRPCFEALIKLDQLVGQDKLRNVNKNDLYPSADSIISLSREFGVPLTTADFEDLKERDEPVYLSEDAIRSHSASQVLPSLRHRRIWTPLEIYNPDYIMYKEQMDLMGPMHDFIKENINHVNQISEENTAKKVKPRTIRIEPVNGVAHNYSSQTLNATEQAKELLRQELAQEPDRRFTYCKDFNSASVVPVNVEAVKKAEEQRSKGAYQTDDGFVYPGIPASMESNVHPKKPDPARRDELKESWIENILHDNVLKPTLEYRSRYEWEQREQDMNLWRKPLPSGFQPVPPITIHLAGDTLKAEKQAVKDTEQDVWRSKVKVYDTQMHFHRVATETELMAEGFKSSNQIDRLRGLLKDEAEKLALRQANFQDMPALSVVMNPSVDTAAREAGLPIPEMNDDRASMLGQRPIFMPGAFPHASLALSSNRIPIKDMEHAKFEELKGYDFRLYHKDRGPVHKRLIRPLINSERDNHLFRNLPSKPYKAETSKPRPGNECFRNPPPGIYPAHVHTEFYYPDREKFLAMGETQKNVTQKKKVLESAM</sequence>
<evidence type="ECO:0000313" key="4">
    <source>
        <dbReference type="Proteomes" id="UP000007110"/>
    </source>
</evidence>
<dbReference type="PANTHER" id="PTHR33667">
    <property type="entry name" value="SI:DKEY-57N24.6"/>
    <property type="match status" value="1"/>
</dbReference>
<feature type="region of interest" description="Disordered" evidence="1">
    <location>
        <begin position="1378"/>
        <end position="1402"/>
    </location>
</feature>
<protein>
    <recommendedName>
        <fullName evidence="2">DUF4550 domain-containing protein</fullName>
    </recommendedName>
</protein>
<feature type="region of interest" description="Disordered" evidence="1">
    <location>
        <begin position="1"/>
        <end position="133"/>
    </location>
</feature>
<name>A0A7M7PT83_STRPU</name>
<dbReference type="InterPro" id="IPR027876">
    <property type="entry name" value="DUF4550"/>
</dbReference>
<reference evidence="4" key="1">
    <citation type="submission" date="2015-02" db="EMBL/GenBank/DDBJ databases">
        <title>Genome sequencing for Strongylocentrotus purpuratus.</title>
        <authorList>
            <person name="Murali S."/>
            <person name="Liu Y."/>
            <person name="Vee V."/>
            <person name="English A."/>
            <person name="Wang M."/>
            <person name="Skinner E."/>
            <person name="Han Y."/>
            <person name="Muzny D.M."/>
            <person name="Worley K.C."/>
            <person name="Gibbs R.A."/>
        </authorList>
    </citation>
    <scope>NUCLEOTIDE SEQUENCE</scope>
</reference>
<keyword evidence="4" id="KW-1185">Reference proteome</keyword>
<feature type="compositionally biased region" description="Basic and acidic residues" evidence="1">
    <location>
        <begin position="124"/>
        <end position="133"/>
    </location>
</feature>
<feature type="compositionally biased region" description="Basic and acidic residues" evidence="1">
    <location>
        <begin position="323"/>
        <end position="350"/>
    </location>
</feature>
<dbReference type="KEGG" id="spu:763141"/>
<evidence type="ECO:0000259" key="2">
    <source>
        <dbReference type="Pfam" id="PF15084"/>
    </source>
</evidence>
<dbReference type="InParanoid" id="A0A7M7PT83"/>
<dbReference type="Proteomes" id="UP000007110">
    <property type="component" value="Unassembled WGS sequence"/>
</dbReference>
<dbReference type="PANTHER" id="PTHR33667:SF7">
    <property type="entry name" value="RIKEN CDNA 1810020O05 GENE"/>
    <property type="match status" value="1"/>
</dbReference>